<sequence>MLLHFCPAADWEAVPDGGEYRTASLDEAGFVHCSEYGTVHLPANALAEGRTDLVLLRIDPGRLDVPVRWEPGDPADPAGVWFPHVYGAIPSTAVISAEPYLPGPDGRFAPPRPTFGG</sequence>
<evidence type="ECO:0000313" key="1">
    <source>
        <dbReference type="EMBL" id="EHY89759.1"/>
    </source>
</evidence>
<protein>
    <recommendedName>
        <fullName evidence="3">Glutathione S-transferase</fullName>
    </recommendedName>
</protein>
<name>H8GBV6_9PSEU</name>
<dbReference type="EMBL" id="CM001466">
    <property type="protein sequence ID" value="EHY89759.1"/>
    <property type="molecule type" value="Genomic_DNA"/>
</dbReference>
<dbReference type="PANTHER" id="PTHR34129">
    <property type="entry name" value="BLR1139 PROTEIN"/>
    <property type="match status" value="1"/>
</dbReference>
<organism evidence="1 2">
    <name type="scientific">Saccharomonospora azurea NA-128</name>
    <dbReference type="NCBI Taxonomy" id="882081"/>
    <lineage>
        <taxon>Bacteria</taxon>
        <taxon>Bacillati</taxon>
        <taxon>Actinomycetota</taxon>
        <taxon>Actinomycetes</taxon>
        <taxon>Pseudonocardiales</taxon>
        <taxon>Pseudonocardiaceae</taxon>
        <taxon>Saccharomonospora</taxon>
    </lineage>
</organism>
<dbReference type="PANTHER" id="PTHR34129:SF1">
    <property type="entry name" value="DUF952 DOMAIN-CONTAINING PROTEIN"/>
    <property type="match status" value="1"/>
</dbReference>
<dbReference type="InterPro" id="IPR009297">
    <property type="entry name" value="DUF952"/>
</dbReference>
<gene>
    <name evidence="1" type="ORF">SacazDRAFT_02872</name>
</gene>
<dbReference type="OrthoDB" id="5638018at2"/>
<dbReference type="HOGENOM" id="CLU_129452_1_0_11"/>
<dbReference type="RefSeq" id="WP_005442730.1">
    <property type="nucleotide sequence ID" value="NZ_CM001466.1"/>
</dbReference>
<dbReference type="Gene3D" id="3.20.170.20">
    <property type="entry name" value="Protein of unknown function DUF952"/>
    <property type="match status" value="1"/>
</dbReference>
<dbReference type="Pfam" id="PF06108">
    <property type="entry name" value="DUF952"/>
    <property type="match status" value="1"/>
</dbReference>
<evidence type="ECO:0000313" key="2">
    <source>
        <dbReference type="Proteomes" id="UP000004705"/>
    </source>
</evidence>
<reference evidence="1 2" key="1">
    <citation type="journal article" date="2012" name="Stand. Genomic Sci.">
        <title>Genome sequence of the soil bacterium Saccharomonospora azurea type strain (NA-128(T)).</title>
        <authorList>
            <person name="Klenk H.P."/>
            <person name="Held B."/>
            <person name="Lucas S."/>
            <person name="Lapidus A."/>
            <person name="Copeland A."/>
            <person name="Hammon N."/>
            <person name="Pitluck S."/>
            <person name="Goodwin L.A."/>
            <person name="Han C."/>
            <person name="Tapia R."/>
            <person name="Brambilla E.M."/>
            <person name="Potter G."/>
            <person name="Land M."/>
            <person name="Ivanova N."/>
            <person name="Rohde M."/>
            <person name="Goker M."/>
            <person name="Detter J.C."/>
            <person name="Kyrpides N.C."/>
            <person name="Woyke T."/>
        </authorList>
    </citation>
    <scope>NUCLEOTIDE SEQUENCE [LARGE SCALE GENOMIC DNA]</scope>
    <source>
        <strain evidence="1 2">NA-128</strain>
    </source>
</reference>
<dbReference type="SUPFAM" id="SSF56399">
    <property type="entry name" value="ADP-ribosylation"/>
    <property type="match status" value="1"/>
</dbReference>
<keyword evidence="2" id="KW-1185">Reference proteome</keyword>
<dbReference type="Proteomes" id="UP000004705">
    <property type="component" value="Chromosome"/>
</dbReference>
<dbReference type="AlphaFoldDB" id="H8GBV6"/>
<evidence type="ECO:0008006" key="3">
    <source>
        <dbReference type="Google" id="ProtNLM"/>
    </source>
</evidence>
<proteinExistence type="predicted"/>
<accession>H8GBV6</accession>